<protein>
    <submittedName>
        <fullName evidence="2">Uncharacterized protein</fullName>
    </submittedName>
</protein>
<keyword evidence="3" id="KW-1185">Reference proteome</keyword>
<proteinExistence type="predicted"/>
<feature type="compositionally biased region" description="Acidic residues" evidence="1">
    <location>
        <begin position="532"/>
        <end position="543"/>
    </location>
</feature>
<feature type="compositionally biased region" description="Low complexity" evidence="1">
    <location>
        <begin position="386"/>
        <end position="402"/>
    </location>
</feature>
<dbReference type="Proteomes" id="UP000019763">
    <property type="component" value="Unassembled WGS sequence"/>
</dbReference>
<feature type="region of interest" description="Disordered" evidence="1">
    <location>
        <begin position="339"/>
        <end position="685"/>
    </location>
</feature>
<dbReference type="AlphaFoldDB" id="A0A023B4Y6"/>
<feature type="compositionally biased region" description="Basic residues" evidence="1">
    <location>
        <begin position="1015"/>
        <end position="1028"/>
    </location>
</feature>
<feature type="compositionally biased region" description="Basic residues" evidence="1">
    <location>
        <begin position="925"/>
        <end position="943"/>
    </location>
</feature>
<evidence type="ECO:0000256" key="1">
    <source>
        <dbReference type="SAM" id="MobiDB-lite"/>
    </source>
</evidence>
<gene>
    <name evidence="2" type="ORF">GNI_098720</name>
</gene>
<feature type="compositionally biased region" description="Low complexity" evidence="1">
    <location>
        <begin position="586"/>
        <end position="606"/>
    </location>
</feature>
<feature type="compositionally biased region" description="Basic and acidic residues" evidence="1">
    <location>
        <begin position="944"/>
        <end position="959"/>
    </location>
</feature>
<feature type="compositionally biased region" description="Low complexity" evidence="1">
    <location>
        <begin position="910"/>
        <end position="924"/>
    </location>
</feature>
<feature type="compositionally biased region" description="Gly residues" evidence="1">
    <location>
        <begin position="356"/>
        <end position="385"/>
    </location>
</feature>
<evidence type="ECO:0000313" key="3">
    <source>
        <dbReference type="Proteomes" id="UP000019763"/>
    </source>
</evidence>
<reference evidence="2" key="1">
    <citation type="submission" date="2013-12" db="EMBL/GenBank/DDBJ databases">
        <authorList>
            <person name="Omoto C.K."/>
            <person name="Sibley D."/>
            <person name="Venepally P."/>
            <person name="Hadjithomas M."/>
            <person name="Karamycheva S."/>
            <person name="Brunk B."/>
            <person name="Roos D."/>
            <person name="Caler E."/>
            <person name="Lorenzi H."/>
        </authorList>
    </citation>
    <scope>NUCLEOTIDE SEQUENCE</scope>
</reference>
<dbReference type="GeneID" id="22913488"/>
<feature type="region of interest" description="Disordered" evidence="1">
    <location>
        <begin position="167"/>
        <end position="194"/>
    </location>
</feature>
<feature type="compositionally biased region" description="Polar residues" evidence="1">
    <location>
        <begin position="343"/>
        <end position="354"/>
    </location>
</feature>
<feature type="region of interest" description="Disordered" evidence="1">
    <location>
        <begin position="234"/>
        <end position="283"/>
    </location>
</feature>
<feature type="compositionally biased region" description="Basic and acidic residues" evidence="1">
    <location>
        <begin position="630"/>
        <end position="645"/>
    </location>
</feature>
<dbReference type="EMBL" id="AFNH02000741">
    <property type="protein sequence ID" value="EZG57238.1"/>
    <property type="molecule type" value="Genomic_DNA"/>
</dbReference>
<feature type="compositionally biased region" description="Pro residues" evidence="1">
    <location>
        <begin position="854"/>
        <end position="871"/>
    </location>
</feature>
<feature type="region of interest" description="Disordered" evidence="1">
    <location>
        <begin position="846"/>
        <end position="980"/>
    </location>
</feature>
<feature type="region of interest" description="Disordered" evidence="1">
    <location>
        <begin position="33"/>
        <end position="63"/>
    </location>
</feature>
<sequence length="1206" mass="129847">MSGRRLALPKSKARPPWAESDWLKTWSVPTVLSDPPSRKMAEASATRLDSETRMTGSEGGEAPRSEVVVLRPYTAQLTQYRPTAWADSAQVVANQPIYPQHGPHASTALSATALDATGLRSTAGRFVAGLDQAGYPLLQDRYYKPEPQSLPDGRCFSPADHLDFRSSDFGPRNFGSQNFSPDHGGGPGPYHSDSYQPRYAYPLHHSGFYTGPYYQYSSTQMSMAALTEGFGQPPGFLTPPPSTGLTVLRPSETQRPGAVPPPPPTTPHAPETATETSFGGSKYTRGRVQANARMRSGWNQGGWSQSGCCQNGGAQTICGQAGCGQAGCGQAGCGQSGWDQRDCGQSSKTPNNRSPGGKGQNGKGQNGKGQNGKGQNGKGQGGKSQGGKSQNGKSQNGKGQNSRCRQGGKSSTKGARNDLGETSRSGKMKKTLTPARRESSCSSTSSIIGQTVFDSKREYELPDGLTNSGNHKSQSRDHQPHDPGSGDLVITLSDPEPDDVSTDSSGDALSFLQPKPPTWLERQMRKQHDELSVDDLSEFTPEEGDCRPASDGPPGSSEFGKRSSLSDTRSGNRFKAPRMAPDMPAGKKLAGKTLAGGNTTLTGGKTPPAGKTLTAGKTAMSLGQTMVHQTSRERASKKKFLETHLRSKAAPVSQTRRPRSSRLRQLTSRGSDTETSSSTSGNDSALLSAEGLSAEGLSANDLSLEDFPKEQAAAPREELPPFQKETVTTPRSRLLDVEDVVHLWSTSSNISDSDLDAPDHTHLSHVSGKNHVSDMRRPSETIILDDVPIGGLCFHAEGERMRKRPADLKSQPLAKKPRRKRITFANFELRSTKRRLQLASQQAISIETARPEPARPQPARPAPARPAPARPEPARPEPARPVPARPEPARPEPARPEPARPEPARPAPALPESALPEPATSVKSAGKKPKTKTVKEKKTKKRKSGEGKDRGSASVEEHATANSTTAHNVNAKIGDPIEDAPKDATAEKVTMRAVVEDVEDAPKSAQHGGQNPSKKQLKQQKRKEKNKRRKEERIWRTVYEATSSFAPPVAVDELVGCRSHDTANKLVGASSYPTVDVDTLIGLHGFFGNDSKPKLPTRLRFSGRFFIRKEFLPKSKWPEFLADLQTALKEVKKHSRAQQTLFGLNLLYGLKLKSLDSGTPATAKILSRVAALIGQLVTTVEQQTGRSASQIAAEVSAKGFNWRPAS</sequence>
<feature type="compositionally biased region" description="Pro residues" evidence="1">
    <location>
        <begin position="258"/>
        <end position="267"/>
    </location>
</feature>
<feature type="region of interest" description="Disordered" evidence="1">
    <location>
        <begin position="998"/>
        <end position="1031"/>
    </location>
</feature>
<feature type="compositionally biased region" description="Basic and acidic residues" evidence="1">
    <location>
        <begin position="887"/>
        <end position="903"/>
    </location>
</feature>
<accession>A0A023B4Y6</accession>
<feature type="compositionally biased region" description="Low complexity" evidence="1">
    <location>
        <begin position="667"/>
        <end position="685"/>
    </location>
</feature>
<evidence type="ECO:0000313" key="2">
    <source>
        <dbReference type="EMBL" id="EZG57238.1"/>
    </source>
</evidence>
<dbReference type="RefSeq" id="XP_011131071.1">
    <property type="nucleotide sequence ID" value="XM_011132769.1"/>
</dbReference>
<name>A0A023B4Y6_GRENI</name>
<organism evidence="2 3">
    <name type="scientific">Gregarina niphandrodes</name>
    <name type="common">Septate eugregarine</name>
    <dbReference type="NCBI Taxonomy" id="110365"/>
    <lineage>
        <taxon>Eukaryota</taxon>
        <taxon>Sar</taxon>
        <taxon>Alveolata</taxon>
        <taxon>Apicomplexa</taxon>
        <taxon>Conoidasida</taxon>
        <taxon>Gregarinasina</taxon>
        <taxon>Eugregarinorida</taxon>
        <taxon>Gregarinidae</taxon>
        <taxon>Gregarina</taxon>
    </lineage>
</organism>
<dbReference type="VEuPathDB" id="CryptoDB:GNI_098720"/>
<comment type="caution">
    <text evidence="2">The sequence shown here is derived from an EMBL/GenBank/DDBJ whole genome shotgun (WGS) entry which is preliminary data.</text>
</comment>
<feature type="compositionally biased region" description="Basic and acidic residues" evidence="1">
    <location>
        <begin position="522"/>
        <end position="531"/>
    </location>
</feature>